<evidence type="ECO:0000259" key="8">
    <source>
        <dbReference type="Pfam" id="PF04239"/>
    </source>
</evidence>
<keyword evidence="4 7" id="KW-0812">Transmembrane</keyword>
<dbReference type="EMBL" id="CP020991">
    <property type="protein sequence ID" value="AUO19677.1"/>
    <property type="molecule type" value="Genomic_DNA"/>
</dbReference>
<evidence type="ECO:0000313" key="10">
    <source>
        <dbReference type="Proteomes" id="UP000235589"/>
    </source>
</evidence>
<dbReference type="GO" id="GO:0005886">
    <property type="term" value="C:plasma membrane"/>
    <property type="evidence" value="ECO:0007669"/>
    <property type="project" value="UniProtKB-SubCell"/>
</dbReference>
<dbReference type="InterPro" id="IPR023090">
    <property type="entry name" value="UPF0702_alpha/beta_dom_sf"/>
</dbReference>
<evidence type="ECO:0000313" key="9">
    <source>
        <dbReference type="EMBL" id="AUO19677.1"/>
    </source>
</evidence>
<keyword evidence="3" id="KW-1003">Cell membrane</keyword>
<proteinExistence type="inferred from homology"/>
<gene>
    <name evidence="9" type="ORF">B9O19_01517</name>
</gene>
<keyword evidence="6 7" id="KW-0472">Membrane</keyword>
<dbReference type="Pfam" id="PF04239">
    <property type="entry name" value="DUF421"/>
    <property type="match status" value="1"/>
</dbReference>
<feature type="transmembrane region" description="Helical" evidence="7">
    <location>
        <begin position="6"/>
        <end position="27"/>
    </location>
</feature>
<evidence type="ECO:0000256" key="3">
    <source>
        <dbReference type="ARBA" id="ARBA00022475"/>
    </source>
</evidence>
<dbReference type="PANTHER" id="PTHR34582:SF7">
    <property type="entry name" value="UPF0702 TRANSMEMBRANE PROTEIN YDFS"/>
    <property type="match status" value="1"/>
</dbReference>
<keyword evidence="5 7" id="KW-1133">Transmembrane helix</keyword>
<dbReference type="PANTHER" id="PTHR34582">
    <property type="entry name" value="UPF0702 TRANSMEMBRANE PROTEIN YCAP"/>
    <property type="match status" value="1"/>
</dbReference>
<keyword evidence="10" id="KW-1185">Reference proteome</keyword>
<evidence type="ECO:0000256" key="2">
    <source>
        <dbReference type="ARBA" id="ARBA00006448"/>
    </source>
</evidence>
<feature type="transmembrane region" description="Helical" evidence="7">
    <location>
        <begin position="64"/>
        <end position="82"/>
    </location>
</feature>
<organism evidence="9 10">
    <name type="scientific">Monoglobus pectinilyticus</name>
    <dbReference type="NCBI Taxonomy" id="1981510"/>
    <lineage>
        <taxon>Bacteria</taxon>
        <taxon>Bacillati</taxon>
        <taxon>Bacillota</taxon>
        <taxon>Clostridia</taxon>
        <taxon>Monoglobales</taxon>
        <taxon>Monoglobaceae</taxon>
        <taxon>Monoglobus</taxon>
    </lineage>
</organism>
<protein>
    <recommendedName>
        <fullName evidence="8">YetF C-terminal domain-containing protein</fullName>
    </recommendedName>
</protein>
<accession>A0A2K9P342</accession>
<dbReference type="Proteomes" id="UP000235589">
    <property type="component" value="Chromosome"/>
</dbReference>
<dbReference type="GeneID" id="98062908"/>
<dbReference type="RefSeq" id="WP_245862903.1">
    <property type="nucleotide sequence ID" value="NZ_CP020991.1"/>
</dbReference>
<evidence type="ECO:0000256" key="6">
    <source>
        <dbReference type="ARBA" id="ARBA00023136"/>
    </source>
</evidence>
<comment type="subcellular location">
    <subcellularLocation>
        <location evidence="1">Cell membrane</location>
        <topology evidence="1">Multi-pass membrane protein</topology>
    </subcellularLocation>
</comment>
<comment type="similarity">
    <text evidence="2">Belongs to the UPF0702 family.</text>
</comment>
<dbReference type="KEGG" id="mpec:B9O19_01517"/>
<evidence type="ECO:0000256" key="4">
    <source>
        <dbReference type="ARBA" id="ARBA00022692"/>
    </source>
</evidence>
<sequence>MTMDLLRVAAASVGSIIALFVLTKLLGYKQMSQLSMFDYINGISIGSIAAEMATTVDGSFMKPLLAMTIYAVLVYFIDLLAVKSLKFRRFFGGRSLVLFENGKLYKENLRKAKIDVSEFLTECRLLGYFDINDISMAMMENNGKISVLPTTGARPVNVEDMDKNMQGVNPKKPSRASINVILDGIILYDNLKYTGNNDIWLKNELGKQGISDVKKVFLATVDENNKLSVFKELSESPDNDLFQ</sequence>
<evidence type="ECO:0000256" key="1">
    <source>
        <dbReference type="ARBA" id="ARBA00004651"/>
    </source>
</evidence>
<reference evidence="9 10" key="1">
    <citation type="submission" date="2017-04" db="EMBL/GenBank/DDBJ databases">
        <title>Monoglobus pectinilyticus 14 draft genome.</title>
        <authorList>
            <person name="Kim C."/>
            <person name="Rosendale D.I."/>
            <person name="Kelly W.J."/>
            <person name="Tannock G.W."/>
            <person name="Patchett M.L."/>
            <person name="Jordens J.Z."/>
        </authorList>
    </citation>
    <scope>NUCLEOTIDE SEQUENCE [LARGE SCALE GENOMIC DNA]</scope>
    <source>
        <strain evidence="9 10">14</strain>
    </source>
</reference>
<dbReference type="InterPro" id="IPR007353">
    <property type="entry name" value="DUF421"/>
</dbReference>
<name>A0A2K9P342_9FIRM</name>
<dbReference type="Gene3D" id="3.30.240.20">
    <property type="entry name" value="bsu07140 like domains"/>
    <property type="match status" value="2"/>
</dbReference>
<evidence type="ECO:0000256" key="7">
    <source>
        <dbReference type="SAM" id="Phobius"/>
    </source>
</evidence>
<dbReference type="AlphaFoldDB" id="A0A2K9P342"/>
<feature type="domain" description="YetF C-terminal" evidence="8">
    <location>
        <begin position="83"/>
        <end position="222"/>
    </location>
</feature>
<evidence type="ECO:0000256" key="5">
    <source>
        <dbReference type="ARBA" id="ARBA00022989"/>
    </source>
</evidence>